<dbReference type="Proteomes" id="UP000034875">
    <property type="component" value="Unassembled WGS sequence"/>
</dbReference>
<accession>A0A0G0YZQ8</accession>
<gene>
    <name evidence="1" type="ORF">UV05_C0049G0003</name>
</gene>
<reference evidence="1 2" key="1">
    <citation type="journal article" date="2015" name="Nature">
        <title>rRNA introns, odd ribosomes, and small enigmatic genomes across a large radiation of phyla.</title>
        <authorList>
            <person name="Brown C.T."/>
            <person name="Hug L.A."/>
            <person name="Thomas B.C."/>
            <person name="Sharon I."/>
            <person name="Castelle C.J."/>
            <person name="Singh A."/>
            <person name="Wilkins M.J."/>
            <person name="Williams K.H."/>
            <person name="Banfield J.F."/>
        </authorList>
    </citation>
    <scope>NUCLEOTIDE SEQUENCE [LARGE SCALE GENOMIC DNA]</scope>
</reference>
<organism evidence="1 2">
    <name type="scientific">candidate division CPR1 bacterium GW2011_GWA2_42_17</name>
    <dbReference type="NCBI Taxonomy" id="1618341"/>
    <lineage>
        <taxon>Bacteria</taxon>
        <taxon>candidate division CPR1</taxon>
    </lineage>
</organism>
<comment type="caution">
    <text evidence="1">The sequence shown here is derived from an EMBL/GenBank/DDBJ whole genome shotgun (WGS) entry which is preliminary data.</text>
</comment>
<dbReference type="AlphaFoldDB" id="A0A0G0YZQ8"/>
<name>A0A0G0YZQ8_9BACT</name>
<dbReference type="EMBL" id="LCCZ01000049">
    <property type="protein sequence ID" value="KKS42004.1"/>
    <property type="molecule type" value="Genomic_DNA"/>
</dbReference>
<protein>
    <submittedName>
        <fullName evidence="1">Uncharacterized protein</fullName>
    </submittedName>
</protein>
<sequence length="137" mass="16057">MDNGNSCTLIYWDVNLPKILDINRNFREVEVVGRIDMFMRVRSTDAAIYSFLIEKAERENVKIFFLTRDGFFRKSAGCNNYRKKVRESVELIVLQDYRNIVPEVAAVDSMLKNELVDTIIRVLKHVLYCKQSQLMIS</sequence>
<proteinExistence type="predicted"/>
<evidence type="ECO:0000313" key="2">
    <source>
        <dbReference type="Proteomes" id="UP000034875"/>
    </source>
</evidence>
<evidence type="ECO:0000313" key="1">
    <source>
        <dbReference type="EMBL" id="KKS42004.1"/>
    </source>
</evidence>